<feature type="domain" description="CBS" evidence="12">
    <location>
        <begin position="292"/>
        <end position="350"/>
    </location>
</feature>
<dbReference type="SMART" id="SM00116">
    <property type="entry name" value="CBS"/>
    <property type="match status" value="4"/>
</dbReference>
<evidence type="ECO:0000256" key="7">
    <source>
        <dbReference type="ARBA" id="ARBA00023122"/>
    </source>
</evidence>
<feature type="compositionally biased region" description="Basic and acidic residues" evidence="11">
    <location>
        <begin position="61"/>
        <end position="71"/>
    </location>
</feature>
<accession>A0A976X630</accession>
<dbReference type="Pfam" id="PF00571">
    <property type="entry name" value="CBS"/>
    <property type="match status" value="4"/>
</dbReference>
<proteinExistence type="evidence at transcript level"/>
<name>A0A976X630_DAPPU</name>
<feature type="compositionally biased region" description="Basic and acidic residues" evidence="11">
    <location>
        <begin position="22"/>
        <end position="31"/>
    </location>
</feature>
<dbReference type="FunFam" id="3.10.580.10:FF:000004">
    <property type="entry name" value="Protein kinase AMP-activated non-catalytic subunit gamma 2"/>
    <property type="match status" value="1"/>
</dbReference>
<keyword evidence="5" id="KW-0067">ATP-binding</keyword>
<evidence type="ECO:0000256" key="11">
    <source>
        <dbReference type="SAM" id="MobiDB-lite"/>
    </source>
</evidence>
<dbReference type="PROSITE" id="PS51371">
    <property type="entry name" value="CBS"/>
    <property type="match status" value="4"/>
</dbReference>
<feature type="compositionally biased region" description="Basic residues" evidence="11">
    <location>
        <begin position="9"/>
        <end position="21"/>
    </location>
</feature>
<keyword evidence="3" id="KW-0677">Repeat</keyword>
<organism evidence="13">
    <name type="scientific">Daphnia pulex</name>
    <name type="common">Water flea</name>
    <dbReference type="NCBI Taxonomy" id="6669"/>
    <lineage>
        <taxon>Eukaryota</taxon>
        <taxon>Metazoa</taxon>
        <taxon>Ecdysozoa</taxon>
        <taxon>Arthropoda</taxon>
        <taxon>Crustacea</taxon>
        <taxon>Branchiopoda</taxon>
        <taxon>Diplostraca</taxon>
        <taxon>Cladocera</taxon>
        <taxon>Anomopoda</taxon>
        <taxon>Daphniidae</taxon>
        <taxon>Daphnia</taxon>
    </lineage>
</organism>
<keyword evidence="6" id="KW-0443">Lipid metabolism</keyword>
<feature type="domain" description="CBS" evidence="12">
    <location>
        <begin position="365"/>
        <end position="427"/>
    </location>
</feature>
<dbReference type="GO" id="GO:0005524">
    <property type="term" value="F:ATP binding"/>
    <property type="evidence" value="ECO:0007669"/>
    <property type="project" value="UniProtKB-KW"/>
</dbReference>
<feature type="domain" description="CBS" evidence="12">
    <location>
        <begin position="211"/>
        <end position="271"/>
    </location>
</feature>
<keyword evidence="7 10" id="KW-0129">CBS domain</keyword>
<evidence type="ECO:0000259" key="12">
    <source>
        <dbReference type="PROSITE" id="PS51371"/>
    </source>
</evidence>
<evidence type="ECO:0000256" key="8">
    <source>
        <dbReference type="ARBA" id="ARBA00023180"/>
    </source>
</evidence>
<evidence type="ECO:0000313" key="13">
    <source>
        <dbReference type="EMBL" id="UQT18234.1"/>
    </source>
</evidence>
<dbReference type="CDD" id="cd04618">
    <property type="entry name" value="CBS_euAMPK_gamma-like_repeat1"/>
    <property type="match status" value="1"/>
</dbReference>
<evidence type="ECO:0000256" key="10">
    <source>
        <dbReference type="PROSITE-ProRule" id="PRU00703"/>
    </source>
</evidence>
<evidence type="ECO:0000256" key="9">
    <source>
        <dbReference type="ARBA" id="ARBA00025878"/>
    </source>
</evidence>
<evidence type="ECO:0000256" key="1">
    <source>
        <dbReference type="ARBA" id="ARBA00006750"/>
    </source>
</evidence>
<keyword evidence="4" id="KW-0547">Nucleotide-binding</keyword>
<dbReference type="InterPro" id="IPR050511">
    <property type="entry name" value="AMPK_gamma/SDS23_families"/>
</dbReference>
<keyword evidence="13" id="KW-0808">Transferase</keyword>
<dbReference type="EMBL" id="MT536760">
    <property type="protein sequence ID" value="UQT18234.1"/>
    <property type="molecule type" value="mRNA"/>
</dbReference>
<feature type="compositionally biased region" description="Basic and acidic residues" evidence="11">
    <location>
        <begin position="80"/>
        <end position="98"/>
    </location>
</feature>
<dbReference type="InterPro" id="IPR000644">
    <property type="entry name" value="CBS_dom"/>
</dbReference>
<dbReference type="CDD" id="cd04641">
    <property type="entry name" value="CBS_euAMPK_gamma-like_repeat2"/>
    <property type="match status" value="1"/>
</dbReference>
<keyword evidence="13" id="KW-0418">Kinase</keyword>
<feature type="region of interest" description="Disordered" evidence="11">
    <location>
        <begin position="1"/>
        <end position="44"/>
    </location>
</feature>
<dbReference type="PANTHER" id="PTHR13780:SF35">
    <property type="entry name" value="LD22662P"/>
    <property type="match status" value="1"/>
</dbReference>
<keyword evidence="2" id="KW-0597">Phosphoprotein</keyword>
<evidence type="ECO:0000256" key="6">
    <source>
        <dbReference type="ARBA" id="ARBA00023098"/>
    </source>
</evidence>
<dbReference type="InterPro" id="IPR046342">
    <property type="entry name" value="CBS_dom_sf"/>
</dbReference>
<evidence type="ECO:0000256" key="4">
    <source>
        <dbReference type="ARBA" id="ARBA00022741"/>
    </source>
</evidence>
<dbReference type="AlphaFoldDB" id="A0A976X630"/>
<feature type="domain" description="CBS" evidence="12">
    <location>
        <begin position="436"/>
        <end position="497"/>
    </location>
</feature>
<evidence type="ECO:0000256" key="3">
    <source>
        <dbReference type="ARBA" id="ARBA00022737"/>
    </source>
</evidence>
<comment type="similarity">
    <text evidence="1">Belongs to the 5'-AMP-activated protein kinase gamma subunit family.</text>
</comment>
<dbReference type="FunFam" id="3.10.580.10:FF:000003">
    <property type="entry name" value="Protein kinase AMP-activated non-catalytic subunit gamma 1"/>
    <property type="match status" value="1"/>
</dbReference>
<keyword evidence="8" id="KW-0325">Glycoprotein</keyword>
<dbReference type="GO" id="GO:0005737">
    <property type="term" value="C:cytoplasm"/>
    <property type="evidence" value="ECO:0007669"/>
    <property type="project" value="UniProtKB-ARBA"/>
</dbReference>
<feature type="region of interest" description="Disordered" evidence="11">
    <location>
        <begin position="61"/>
        <end position="111"/>
    </location>
</feature>
<dbReference type="PANTHER" id="PTHR13780">
    <property type="entry name" value="AMP-ACTIVATED PROTEIN KINASE, GAMMA REGULATORY SUBUNIT"/>
    <property type="match status" value="1"/>
</dbReference>
<dbReference type="GO" id="GO:0006629">
    <property type="term" value="P:lipid metabolic process"/>
    <property type="evidence" value="ECO:0007669"/>
    <property type="project" value="UniProtKB-KW"/>
</dbReference>
<sequence>MSSSSMEKPHRHFWSSHRTKHHSIEDKKTEHPSSAGQSHGSSHLFHDLGHYLRRISHIGSHEKEVGSEPVRKHVRVHRASSSEESEKLPPAPMRDRSHSMGAKPKKRTDSDVTTPIQAVYNIYDKIVKEGALIRRGDDRRRASLGAGIPGALRTGDSASFDPNHSAILFRDSRGLPVADPFLDKLDFGDLDDENQIFVKFFKFHKCYDLIPTSAKLVVFDTQLLVKKAFFALVHNGVRAAPLWDSKKQSFVGMLTITDFIRILQMYYKSPMVQMEELEEHKLDTWRSVLQQDYKGLQSISPDASLFDAIYTLITNRIHRLPVIDPQTGNVLYIVTHKRILRFLFLYLKDMPKPSFMNKTLRELNIGTYDNVETASPDTPIITALTKFVERRVSALPIVDSQGRLVDIYSKFDVINLAAEKTYNNLDITLTQANEHRHTWFEGVSKCHLDDALGTVMEKIVRAEVHRLVVVDNDDRVIGVISLSDILSELVLKPSLAFAGHSKKNSLCSDAENTGTIPEETGSDDEIELASRAETLDQPVTACEDIAMMDDEEECSREIRDALNGVTMAETNKPPVVSVGE</sequence>
<evidence type="ECO:0000256" key="5">
    <source>
        <dbReference type="ARBA" id="ARBA00022840"/>
    </source>
</evidence>
<evidence type="ECO:0000256" key="2">
    <source>
        <dbReference type="ARBA" id="ARBA00022553"/>
    </source>
</evidence>
<dbReference type="GO" id="GO:0016301">
    <property type="term" value="F:kinase activity"/>
    <property type="evidence" value="ECO:0007669"/>
    <property type="project" value="UniProtKB-KW"/>
</dbReference>
<reference evidence="13" key="1">
    <citation type="submission" date="2020-05" db="EMBL/GenBank/DDBJ databases">
        <authorList>
            <person name="Zhao Y."/>
            <person name="Wang L."/>
            <person name="Thu Soe M."/>
            <person name="Lin Aung P."/>
            <person name="Wei H."/>
            <person name="Liu Z."/>
            <person name="Ma T."/>
            <person name="Huang Y."/>
            <person name="Menezes L.J."/>
            <person name="Wang Q."/>
            <person name="Phone Kyaw M."/>
            <person name="Htut Nyunt M."/>
            <person name="Cui L."/>
            <person name="Cao Y."/>
        </authorList>
    </citation>
    <scope>NUCLEOTIDE SEQUENCE</scope>
</reference>
<dbReference type="SUPFAM" id="SSF54631">
    <property type="entry name" value="CBS-domain pair"/>
    <property type="match status" value="2"/>
</dbReference>
<comment type="subunit">
    <text evidence="9">AMPK is a heterotrimer of an alpha catalytic subunit (PRKAA1 or PRKAA2), a beta (PRKAB1 or PRKAB2) and a gamma non-catalytic subunits (PRKAG1, PRKAG2 or PRKAG3). Interacts with FNIP1 and FNIP2.</text>
</comment>
<protein>
    <submittedName>
        <fullName evidence="13">AMP-activated protein kinase subunit gamma</fullName>
    </submittedName>
</protein>
<feature type="compositionally biased region" description="Polar residues" evidence="11">
    <location>
        <begin position="32"/>
        <end position="41"/>
    </location>
</feature>
<dbReference type="Gene3D" id="3.10.580.10">
    <property type="entry name" value="CBS-domain"/>
    <property type="match status" value="2"/>
</dbReference>